<dbReference type="AlphaFoldDB" id="A0A4D6N944"/>
<evidence type="ECO:0000313" key="2">
    <source>
        <dbReference type="Proteomes" id="UP000501690"/>
    </source>
</evidence>
<gene>
    <name evidence="1" type="ORF">DEO72_LG10g1590</name>
</gene>
<accession>A0A4D6N944</accession>
<proteinExistence type="predicted"/>
<keyword evidence="2" id="KW-1185">Reference proteome</keyword>
<reference evidence="1 2" key="1">
    <citation type="submission" date="2019-04" db="EMBL/GenBank/DDBJ databases">
        <title>An improved genome assembly and genetic linkage map for asparagus bean, Vigna unguiculata ssp. sesquipedialis.</title>
        <authorList>
            <person name="Xia Q."/>
            <person name="Zhang R."/>
            <person name="Dong Y."/>
        </authorList>
    </citation>
    <scope>NUCLEOTIDE SEQUENCE [LARGE SCALE GENOMIC DNA]</scope>
    <source>
        <tissue evidence="1">Leaf</tissue>
    </source>
</reference>
<name>A0A4D6N944_VIGUN</name>
<protein>
    <submittedName>
        <fullName evidence="1">Uncharacterized protein</fullName>
    </submittedName>
</protein>
<dbReference type="EMBL" id="CP039354">
    <property type="protein sequence ID" value="QCE10360.1"/>
    <property type="molecule type" value="Genomic_DNA"/>
</dbReference>
<dbReference type="Proteomes" id="UP000501690">
    <property type="component" value="Linkage Group LG10"/>
</dbReference>
<evidence type="ECO:0000313" key="1">
    <source>
        <dbReference type="EMBL" id="QCE10360.1"/>
    </source>
</evidence>
<sequence>MGGGQRQRYWKDVVTTPIGSGTTTEVEVATGGDNGDDYDDAFGGEKLRFAIGEASDCDTGRRPSWRRLGMAR</sequence>
<organism evidence="1 2">
    <name type="scientific">Vigna unguiculata</name>
    <name type="common">Cowpea</name>
    <dbReference type="NCBI Taxonomy" id="3917"/>
    <lineage>
        <taxon>Eukaryota</taxon>
        <taxon>Viridiplantae</taxon>
        <taxon>Streptophyta</taxon>
        <taxon>Embryophyta</taxon>
        <taxon>Tracheophyta</taxon>
        <taxon>Spermatophyta</taxon>
        <taxon>Magnoliopsida</taxon>
        <taxon>eudicotyledons</taxon>
        <taxon>Gunneridae</taxon>
        <taxon>Pentapetalae</taxon>
        <taxon>rosids</taxon>
        <taxon>fabids</taxon>
        <taxon>Fabales</taxon>
        <taxon>Fabaceae</taxon>
        <taxon>Papilionoideae</taxon>
        <taxon>50 kb inversion clade</taxon>
        <taxon>NPAAA clade</taxon>
        <taxon>indigoferoid/millettioid clade</taxon>
        <taxon>Phaseoleae</taxon>
        <taxon>Vigna</taxon>
    </lineage>
</organism>